<dbReference type="GO" id="GO:0008076">
    <property type="term" value="C:voltage-gated potassium channel complex"/>
    <property type="evidence" value="ECO:0007669"/>
    <property type="project" value="InterPro"/>
</dbReference>
<evidence type="ECO:0000256" key="1">
    <source>
        <dbReference type="ARBA" id="ARBA00004141"/>
    </source>
</evidence>
<evidence type="ECO:0000256" key="6">
    <source>
        <dbReference type="ARBA" id="ARBA00022882"/>
    </source>
</evidence>
<evidence type="ECO:0000256" key="2">
    <source>
        <dbReference type="ARBA" id="ARBA00022448"/>
    </source>
</evidence>
<dbReference type="GO" id="GO:0005249">
    <property type="term" value="F:voltage-gated potassium channel activity"/>
    <property type="evidence" value="ECO:0007669"/>
    <property type="project" value="InterPro"/>
</dbReference>
<evidence type="ECO:0000256" key="10">
    <source>
        <dbReference type="ARBA" id="ARBA00023136"/>
    </source>
</evidence>
<feature type="transmembrane region" description="Helical" evidence="12">
    <location>
        <begin position="177"/>
        <end position="198"/>
    </location>
</feature>
<evidence type="ECO:0000256" key="5">
    <source>
        <dbReference type="ARBA" id="ARBA00022826"/>
    </source>
</evidence>
<protein>
    <submittedName>
        <fullName evidence="14">Ion transporter</fullName>
    </submittedName>
</protein>
<evidence type="ECO:0000256" key="8">
    <source>
        <dbReference type="ARBA" id="ARBA00022989"/>
    </source>
</evidence>
<dbReference type="Gene3D" id="1.10.287.70">
    <property type="match status" value="1"/>
</dbReference>
<dbReference type="GO" id="GO:0001508">
    <property type="term" value="P:action potential"/>
    <property type="evidence" value="ECO:0007669"/>
    <property type="project" value="TreeGrafter"/>
</dbReference>
<dbReference type="SUPFAM" id="SSF81324">
    <property type="entry name" value="Voltage-gated potassium channels"/>
    <property type="match status" value="1"/>
</dbReference>
<evidence type="ECO:0000256" key="9">
    <source>
        <dbReference type="ARBA" id="ARBA00023065"/>
    </source>
</evidence>
<dbReference type="PRINTS" id="PR00169">
    <property type="entry name" value="KCHANNEL"/>
</dbReference>
<accession>A0A7G9L4T5</accession>
<dbReference type="PANTHER" id="PTHR11537:SF254">
    <property type="entry name" value="POTASSIUM VOLTAGE-GATED CHANNEL PROTEIN SHAB"/>
    <property type="match status" value="1"/>
</dbReference>
<keyword evidence="9" id="KW-0406">Ion transport</keyword>
<dbReference type="Gene3D" id="1.20.120.350">
    <property type="entry name" value="Voltage-gated potassium channels. Chain C"/>
    <property type="match status" value="1"/>
</dbReference>
<keyword evidence="8 12" id="KW-1133">Transmembrane helix</keyword>
<keyword evidence="4 12" id="KW-0812">Transmembrane</keyword>
<proteinExistence type="predicted"/>
<evidence type="ECO:0000256" key="4">
    <source>
        <dbReference type="ARBA" id="ARBA00022692"/>
    </source>
</evidence>
<dbReference type="InterPro" id="IPR027359">
    <property type="entry name" value="Volt_channel_dom_sf"/>
</dbReference>
<dbReference type="Proteomes" id="UP000515861">
    <property type="component" value="Chromosome"/>
</dbReference>
<dbReference type="InterPro" id="IPR028325">
    <property type="entry name" value="VG_K_chnl"/>
</dbReference>
<evidence type="ECO:0000313" key="14">
    <source>
        <dbReference type="EMBL" id="QNM83634.1"/>
    </source>
</evidence>
<keyword evidence="10 12" id="KW-0472">Membrane</keyword>
<feature type="domain" description="Ion transport" evidence="13">
    <location>
        <begin position="46"/>
        <end position="267"/>
    </location>
</feature>
<dbReference type="Pfam" id="PF00520">
    <property type="entry name" value="Ion_trans"/>
    <property type="match status" value="1"/>
</dbReference>
<feature type="transmembrane region" description="Helical" evidence="12">
    <location>
        <begin position="238"/>
        <end position="262"/>
    </location>
</feature>
<evidence type="ECO:0000256" key="12">
    <source>
        <dbReference type="SAM" id="Phobius"/>
    </source>
</evidence>
<comment type="subcellular location">
    <subcellularLocation>
        <location evidence="1">Membrane</location>
        <topology evidence="1">Multi-pass membrane protein</topology>
    </subcellularLocation>
</comment>
<feature type="transmembrane region" description="Helical" evidence="12">
    <location>
        <begin position="81"/>
        <end position="99"/>
    </location>
</feature>
<feature type="transmembrane region" description="Helical" evidence="12">
    <location>
        <begin position="47"/>
        <end position="69"/>
    </location>
</feature>
<organism evidence="14 15">
    <name type="scientific">Sphingomonas sabuli</name>
    <dbReference type="NCBI Taxonomy" id="2764186"/>
    <lineage>
        <taxon>Bacteria</taxon>
        <taxon>Pseudomonadati</taxon>
        <taxon>Pseudomonadota</taxon>
        <taxon>Alphaproteobacteria</taxon>
        <taxon>Sphingomonadales</taxon>
        <taxon>Sphingomonadaceae</taxon>
        <taxon>Sphingomonas</taxon>
    </lineage>
</organism>
<dbReference type="PANTHER" id="PTHR11537">
    <property type="entry name" value="VOLTAGE-GATED POTASSIUM CHANNEL"/>
    <property type="match status" value="1"/>
</dbReference>
<evidence type="ECO:0000256" key="3">
    <source>
        <dbReference type="ARBA" id="ARBA00022538"/>
    </source>
</evidence>
<reference evidence="14 15" key="1">
    <citation type="submission" date="2020-08" db="EMBL/GenBank/DDBJ databases">
        <title>Sphingomonas sp. sand1-3 16S ribosomal RNA gene Genome sequencing and assembly.</title>
        <authorList>
            <person name="Kang M."/>
        </authorList>
    </citation>
    <scope>NUCLEOTIDE SEQUENCE [LARGE SCALE GENOMIC DNA]</scope>
    <source>
        <strain evidence="15">sand1-3</strain>
    </source>
</reference>
<keyword evidence="3" id="KW-0633">Potassium transport</keyword>
<dbReference type="AlphaFoldDB" id="A0A7G9L4T5"/>
<keyword evidence="6" id="KW-0851">Voltage-gated channel</keyword>
<sequence length="281" mass="30678">MRAGAVLAPFRGKKGPASVSLQALRRHVYRQLEPTAWPGKGLSPVNLTLAALIIVAVVAAVLETEPIIASGRQIWFDDFEVGVAVIFLVEYAARVWTVVENPRFAAYRFPRLRYMVTPIALVDLLAIVPAFFAFGGASSLILRFFRVIRMIRLAKLGRTSRAWITIREALYERRYEFALVLGVVIVAVLVSGSLMWLAEAEAQPDKFGSIPRALWWAIITLTTIGYGDTYPVTALGKVIGGIVGLTGVMLIALPTGLFAASFTEGVQRHRARVEQGEGGAP</sequence>
<keyword evidence="5" id="KW-0631">Potassium channel</keyword>
<dbReference type="KEGG" id="ssau:H8M03_04730"/>
<evidence type="ECO:0000313" key="15">
    <source>
        <dbReference type="Proteomes" id="UP000515861"/>
    </source>
</evidence>
<keyword evidence="11" id="KW-0407">Ion channel</keyword>
<evidence type="ECO:0000256" key="11">
    <source>
        <dbReference type="ARBA" id="ARBA00023303"/>
    </source>
</evidence>
<evidence type="ECO:0000259" key="13">
    <source>
        <dbReference type="Pfam" id="PF00520"/>
    </source>
</evidence>
<keyword evidence="15" id="KW-1185">Reference proteome</keyword>
<keyword evidence="7" id="KW-0630">Potassium</keyword>
<gene>
    <name evidence="14" type="ORF">H8M03_04730</name>
</gene>
<dbReference type="InterPro" id="IPR005821">
    <property type="entry name" value="Ion_trans_dom"/>
</dbReference>
<dbReference type="EMBL" id="CP060697">
    <property type="protein sequence ID" value="QNM83634.1"/>
    <property type="molecule type" value="Genomic_DNA"/>
</dbReference>
<keyword evidence="2" id="KW-0813">Transport</keyword>
<name>A0A7G9L4T5_9SPHN</name>
<evidence type="ECO:0000256" key="7">
    <source>
        <dbReference type="ARBA" id="ARBA00022958"/>
    </source>
</evidence>
<feature type="transmembrane region" description="Helical" evidence="12">
    <location>
        <begin position="119"/>
        <end position="145"/>
    </location>
</feature>